<dbReference type="Proteomes" id="UP000288293">
    <property type="component" value="Unassembled WGS sequence"/>
</dbReference>
<sequence>MQKVRIPVSVDPVKSANKQLSYEGVVPGAGLHRLGDVIVNELQDIQVSLRFDVDEQHTSFFAGHAEAAIEVICQRCNKPMQLELKCEFHYAPLTRRQKEENIPEAYEPVELTELGEVMLHEVVEDELLLAMPIVAKHAAEDCEVDRDAMVFGELSEAEEKPNPFAALQDLKRK</sequence>
<keyword evidence="7" id="KW-1185">Reference proteome</keyword>
<gene>
    <name evidence="6" type="ORF">CWE09_02595</name>
</gene>
<dbReference type="RefSeq" id="WP_126802396.1">
    <property type="nucleotide sequence ID" value="NZ_PIPL01000001.1"/>
</dbReference>
<accession>A0A432W6D6</accession>
<proteinExistence type="inferred from homology"/>
<dbReference type="EMBL" id="PIPL01000001">
    <property type="protein sequence ID" value="RUO25635.1"/>
    <property type="molecule type" value="Genomic_DNA"/>
</dbReference>
<comment type="caution">
    <text evidence="6">The sequence shown here is derived from an EMBL/GenBank/DDBJ whole genome shotgun (WGS) entry which is preliminary data.</text>
</comment>
<evidence type="ECO:0000313" key="7">
    <source>
        <dbReference type="Proteomes" id="UP000288293"/>
    </source>
</evidence>
<dbReference type="AlphaFoldDB" id="A0A432W6D6"/>
<dbReference type="InterPro" id="IPR039255">
    <property type="entry name" value="YceD_bac"/>
</dbReference>
<dbReference type="PANTHER" id="PTHR38099:SF1">
    <property type="entry name" value="LARGE RIBOSOMAL RNA SUBUNIT ACCUMULATION PROTEIN YCED"/>
    <property type="match status" value="1"/>
</dbReference>
<comment type="function">
    <text evidence="1">Plays a role in synthesis, processing and/or stability of 23S rRNA.</text>
</comment>
<name>A0A432W6D6_9GAMM</name>
<evidence type="ECO:0000256" key="2">
    <source>
        <dbReference type="ARBA" id="ARBA00010740"/>
    </source>
</evidence>
<evidence type="ECO:0000256" key="3">
    <source>
        <dbReference type="ARBA" id="ARBA00015716"/>
    </source>
</evidence>
<protein>
    <recommendedName>
        <fullName evidence="3">Large ribosomal RNA subunit accumulation protein YceD</fullName>
    </recommendedName>
    <alternativeName>
        <fullName evidence="5">23S rRNA accumulation protein YceD</fullName>
    </alternativeName>
</protein>
<dbReference type="InterPro" id="IPR003772">
    <property type="entry name" value="YceD"/>
</dbReference>
<reference evidence="6 7" key="1">
    <citation type="journal article" date="2011" name="Front. Microbiol.">
        <title>Genomic signatures of strain selection and enhancement in Bacillus atrophaeus var. globigii, a historical biowarfare simulant.</title>
        <authorList>
            <person name="Gibbons H.S."/>
            <person name="Broomall S.M."/>
            <person name="McNew L.A."/>
            <person name="Daligault H."/>
            <person name="Chapman C."/>
            <person name="Bruce D."/>
            <person name="Karavis M."/>
            <person name="Krepps M."/>
            <person name="McGregor P.A."/>
            <person name="Hong C."/>
            <person name="Park K.H."/>
            <person name="Akmal A."/>
            <person name="Feldman A."/>
            <person name="Lin J.S."/>
            <person name="Chang W.E."/>
            <person name="Higgs B.W."/>
            <person name="Demirev P."/>
            <person name="Lindquist J."/>
            <person name="Liem A."/>
            <person name="Fochler E."/>
            <person name="Read T.D."/>
            <person name="Tapia R."/>
            <person name="Johnson S."/>
            <person name="Bishop-Lilly K.A."/>
            <person name="Detter C."/>
            <person name="Han C."/>
            <person name="Sozhamannan S."/>
            <person name="Rosenzweig C.N."/>
            <person name="Skowronski E.W."/>
        </authorList>
    </citation>
    <scope>NUCLEOTIDE SEQUENCE [LARGE SCALE GENOMIC DNA]</scope>
    <source>
        <strain evidence="6 7">MLST1</strain>
    </source>
</reference>
<evidence type="ECO:0000256" key="5">
    <source>
        <dbReference type="ARBA" id="ARBA00031841"/>
    </source>
</evidence>
<evidence type="ECO:0000256" key="1">
    <source>
        <dbReference type="ARBA" id="ARBA00002868"/>
    </source>
</evidence>
<dbReference type="PANTHER" id="PTHR38099">
    <property type="entry name" value="LARGE RIBOSOMAL RNA SUBUNIT ACCUMULATION PROTEIN YCED"/>
    <property type="match status" value="1"/>
</dbReference>
<dbReference type="OrthoDB" id="9786771at2"/>
<evidence type="ECO:0000256" key="4">
    <source>
        <dbReference type="ARBA" id="ARBA00022517"/>
    </source>
</evidence>
<dbReference type="NCBIfam" id="NF008395">
    <property type="entry name" value="PRK11193.1"/>
    <property type="match status" value="1"/>
</dbReference>
<organism evidence="6 7">
    <name type="scientific">Aliidiomarina minuta</name>
    <dbReference type="NCBI Taxonomy" id="880057"/>
    <lineage>
        <taxon>Bacteria</taxon>
        <taxon>Pseudomonadati</taxon>
        <taxon>Pseudomonadota</taxon>
        <taxon>Gammaproteobacteria</taxon>
        <taxon>Alteromonadales</taxon>
        <taxon>Idiomarinaceae</taxon>
        <taxon>Aliidiomarina</taxon>
    </lineage>
</organism>
<dbReference type="GO" id="GO:0042254">
    <property type="term" value="P:ribosome biogenesis"/>
    <property type="evidence" value="ECO:0007669"/>
    <property type="project" value="UniProtKB-KW"/>
</dbReference>
<comment type="similarity">
    <text evidence="2">Belongs to the DUF177 domain family.</text>
</comment>
<dbReference type="GO" id="GO:0005829">
    <property type="term" value="C:cytosol"/>
    <property type="evidence" value="ECO:0007669"/>
    <property type="project" value="TreeGrafter"/>
</dbReference>
<evidence type="ECO:0000313" key="6">
    <source>
        <dbReference type="EMBL" id="RUO25635.1"/>
    </source>
</evidence>
<keyword evidence="4" id="KW-0690">Ribosome biogenesis</keyword>
<dbReference type="Pfam" id="PF02620">
    <property type="entry name" value="YceD"/>
    <property type="match status" value="1"/>
</dbReference>